<reference evidence="3" key="1">
    <citation type="journal article" date="2023" name="Comput. Struct. Biotechnol. J.">
        <title>Discovery of a novel marine Bacteroidetes with a rich repertoire of carbohydrate-active enzymes.</title>
        <authorList>
            <person name="Chen B."/>
            <person name="Liu G."/>
            <person name="Chen Q."/>
            <person name="Wang H."/>
            <person name="Liu L."/>
            <person name="Tang K."/>
        </authorList>
    </citation>
    <scope>NUCLEOTIDE SEQUENCE</scope>
    <source>
        <strain evidence="3">TK19036</strain>
    </source>
</reference>
<dbReference type="InterPro" id="IPR013766">
    <property type="entry name" value="Thioredoxin_domain"/>
</dbReference>
<dbReference type="EMBL" id="CP120682">
    <property type="protein sequence ID" value="WKN36233.1"/>
    <property type="molecule type" value="Genomic_DNA"/>
</dbReference>
<proteinExistence type="predicted"/>
<dbReference type="InterPro" id="IPR036249">
    <property type="entry name" value="Thioredoxin-like_sf"/>
</dbReference>
<dbReference type="InterPro" id="IPR000866">
    <property type="entry name" value="AhpC/TSA"/>
</dbReference>
<dbReference type="PANTHER" id="PTHR42852:SF13">
    <property type="entry name" value="PROTEIN DIPZ"/>
    <property type="match status" value="1"/>
</dbReference>
<dbReference type="GO" id="GO:0016491">
    <property type="term" value="F:oxidoreductase activity"/>
    <property type="evidence" value="ECO:0007669"/>
    <property type="project" value="InterPro"/>
</dbReference>
<accession>A0AA49JD11</accession>
<reference evidence="3" key="2">
    <citation type="journal article" date="2024" name="Antonie Van Leeuwenhoek">
        <title>Roseihalotalea indica gen. nov., sp. nov., a halophilic Bacteroidetes from mesopelagic Southwest Indian Ocean with higher carbohydrate metabolic potential.</title>
        <authorList>
            <person name="Chen B."/>
            <person name="Zhang M."/>
            <person name="Lin D."/>
            <person name="Ye J."/>
            <person name="Tang K."/>
        </authorList>
    </citation>
    <scope>NUCLEOTIDE SEQUENCE</scope>
    <source>
        <strain evidence="3">TK19036</strain>
    </source>
</reference>
<dbReference type="GO" id="GO:0016209">
    <property type="term" value="F:antioxidant activity"/>
    <property type="evidence" value="ECO:0007669"/>
    <property type="project" value="InterPro"/>
</dbReference>
<name>A0AA49JD11_9BACT</name>
<dbReference type="SUPFAM" id="SSF52833">
    <property type="entry name" value="Thioredoxin-like"/>
    <property type="match status" value="1"/>
</dbReference>
<protein>
    <submittedName>
        <fullName evidence="3">TlpA family protein disulfide reductase</fullName>
    </submittedName>
</protein>
<dbReference type="Gene3D" id="3.40.30.10">
    <property type="entry name" value="Glutaredoxin"/>
    <property type="match status" value="1"/>
</dbReference>
<evidence type="ECO:0000313" key="3">
    <source>
        <dbReference type="EMBL" id="WKN36233.1"/>
    </source>
</evidence>
<dbReference type="PANTHER" id="PTHR42852">
    <property type="entry name" value="THIOL:DISULFIDE INTERCHANGE PROTEIN DSBE"/>
    <property type="match status" value="1"/>
</dbReference>
<dbReference type="CDD" id="cd02966">
    <property type="entry name" value="TlpA_like_family"/>
    <property type="match status" value="1"/>
</dbReference>
<organism evidence="3">
    <name type="scientific">Roseihalotalea indica</name>
    <dbReference type="NCBI Taxonomy" id="2867963"/>
    <lineage>
        <taxon>Bacteria</taxon>
        <taxon>Pseudomonadati</taxon>
        <taxon>Bacteroidota</taxon>
        <taxon>Cytophagia</taxon>
        <taxon>Cytophagales</taxon>
        <taxon>Catalimonadaceae</taxon>
        <taxon>Roseihalotalea</taxon>
    </lineage>
</organism>
<dbReference type="Pfam" id="PF00578">
    <property type="entry name" value="AhpC-TSA"/>
    <property type="match status" value="1"/>
</dbReference>
<dbReference type="AlphaFoldDB" id="A0AA49JD11"/>
<keyword evidence="1" id="KW-0732">Signal</keyword>
<sequence>MKSLFSILLFLMIAPNLVGQNIPALSFEELDNRIRQENEADVLVVNFWATWCKPCIKELPYFDSLQTVYPEKKVKVLLVSLDMELASAEKYQQRKGIQSEVLYLDETDHNAWIDRISNNWSGAIPATLFIPASGEEKFHEGEFSAETLFAQVNQLLNP</sequence>
<gene>
    <name evidence="3" type="ORF">K4G66_28105</name>
</gene>
<feature type="chain" id="PRO_5041224249" evidence="1">
    <location>
        <begin position="20"/>
        <end position="158"/>
    </location>
</feature>
<feature type="domain" description="Thioredoxin" evidence="2">
    <location>
        <begin position="16"/>
        <end position="157"/>
    </location>
</feature>
<feature type="signal peptide" evidence="1">
    <location>
        <begin position="1"/>
        <end position="19"/>
    </location>
</feature>
<dbReference type="PROSITE" id="PS51352">
    <property type="entry name" value="THIOREDOXIN_2"/>
    <property type="match status" value="1"/>
</dbReference>
<evidence type="ECO:0000259" key="2">
    <source>
        <dbReference type="PROSITE" id="PS51352"/>
    </source>
</evidence>
<evidence type="ECO:0000256" key="1">
    <source>
        <dbReference type="SAM" id="SignalP"/>
    </source>
</evidence>
<dbReference type="InterPro" id="IPR050553">
    <property type="entry name" value="Thioredoxin_ResA/DsbE_sf"/>
</dbReference>